<sequence>MSRSVSSSFYKYRTSLLLLDRPTENLALVHSIISPRILCPIQKFNLLVKYFPQLLQIFPSPSVVFYLWFPFRIKSPASKVGEGFCENPSCS</sequence>
<evidence type="ECO:0000313" key="1">
    <source>
        <dbReference type="EMBL" id="VFU30859.1"/>
    </source>
</evidence>
<organism evidence="1">
    <name type="scientific">Salix viminalis</name>
    <name type="common">Common osier</name>
    <name type="synonym">Basket willow</name>
    <dbReference type="NCBI Taxonomy" id="40686"/>
    <lineage>
        <taxon>Eukaryota</taxon>
        <taxon>Viridiplantae</taxon>
        <taxon>Streptophyta</taxon>
        <taxon>Embryophyta</taxon>
        <taxon>Tracheophyta</taxon>
        <taxon>Spermatophyta</taxon>
        <taxon>Magnoliopsida</taxon>
        <taxon>eudicotyledons</taxon>
        <taxon>Gunneridae</taxon>
        <taxon>Pentapetalae</taxon>
        <taxon>rosids</taxon>
        <taxon>fabids</taxon>
        <taxon>Malpighiales</taxon>
        <taxon>Salicaceae</taxon>
        <taxon>Saliceae</taxon>
        <taxon>Salix</taxon>
    </lineage>
</organism>
<protein>
    <submittedName>
        <fullName evidence="1">Uncharacterized protein</fullName>
    </submittedName>
</protein>
<accession>A0A6N2KQJ6</accession>
<dbReference type="AlphaFoldDB" id="A0A6N2KQJ6"/>
<reference evidence="1" key="1">
    <citation type="submission" date="2019-03" db="EMBL/GenBank/DDBJ databases">
        <authorList>
            <person name="Mank J."/>
            <person name="Almeida P."/>
        </authorList>
    </citation>
    <scope>NUCLEOTIDE SEQUENCE</scope>
    <source>
        <strain evidence="1">78183</strain>
    </source>
</reference>
<gene>
    <name evidence="1" type="ORF">SVIM_LOCUS124288</name>
</gene>
<proteinExistence type="predicted"/>
<dbReference type="EMBL" id="CAADRP010000668">
    <property type="protein sequence ID" value="VFU30859.1"/>
    <property type="molecule type" value="Genomic_DNA"/>
</dbReference>
<name>A0A6N2KQJ6_SALVM</name>